<evidence type="ECO:0000256" key="7">
    <source>
        <dbReference type="ARBA" id="ARBA00023033"/>
    </source>
</evidence>
<evidence type="ECO:0000256" key="3">
    <source>
        <dbReference type="ARBA" id="ARBA00022617"/>
    </source>
</evidence>
<keyword evidence="7 9" id="KW-0503">Monooxygenase</keyword>
<keyword evidence="3 9" id="KW-0349">Heme</keyword>
<accession>A0A1C1YTR8</accession>
<dbReference type="GO" id="GO:0005506">
    <property type="term" value="F:iron ion binding"/>
    <property type="evidence" value="ECO:0007669"/>
    <property type="project" value="InterPro"/>
</dbReference>
<dbReference type="PANTHER" id="PTHR46696">
    <property type="entry name" value="P450, PUTATIVE (EUROFUNG)-RELATED"/>
    <property type="match status" value="1"/>
</dbReference>
<dbReference type="GO" id="GO:0004497">
    <property type="term" value="F:monooxygenase activity"/>
    <property type="evidence" value="ECO:0007669"/>
    <property type="project" value="UniProtKB-KW"/>
</dbReference>
<dbReference type="EMBL" id="LQZT01000034">
    <property type="protein sequence ID" value="OCW56740.1"/>
    <property type="molecule type" value="Genomic_DNA"/>
</dbReference>
<evidence type="ECO:0000256" key="1">
    <source>
        <dbReference type="ARBA" id="ARBA00001971"/>
    </source>
</evidence>
<comment type="cofactor">
    <cofactor evidence="1">
        <name>heme</name>
        <dbReference type="ChEBI" id="CHEBI:30413"/>
    </cofactor>
</comment>
<dbReference type="InterPro" id="IPR017972">
    <property type="entry name" value="Cyt_P450_CS"/>
</dbReference>
<dbReference type="Pfam" id="PF00067">
    <property type="entry name" value="p450"/>
    <property type="match status" value="1"/>
</dbReference>
<dbReference type="PANTHER" id="PTHR46696:SF1">
    <property type="entry name" value="CYTOCHROME P450 YJIB-RELATED"/>
    <property type="match status" value="1"/>
</dbReference>
<evidence type="ECO:0000313" key="11">
    <source>
        <dbReference type="Proteomes" id="UP000094795"/>
    </source>
</evidence>
<reference evidence="10 11" key="1">
    <citation type="submission" date="2015-12" db="EMBL/GenBank/DDBJ databases">
        <authorList>
            <person name="Shamseldin A."/>
            <person name="Moawad H."/>
            <person name="Abd El-Rahim W.M."/>
            <person name="Sadowsky M.J."/>
        </authorList>
    </citation>
    <scope>NUCLEOTIDE SEQUENCE [LARGE SCALE GENOMIC DNA]</scope>
    <source>
        <strain evidence="10 11">JC234</strain>
    </source>
</reference>
<dbReference type="CDD" id="cd20625">
    <property type="entry name" value="CYP164-like"/>
    <property type="match status" value="1"/>
</dbReference>
<dbReference type="InterPro" id="IPR036396">
    <property type="entry name" value="Cyt_P450_sf"/>
</dbReference>
<evidence type="ECO:0000256" key="4">
    <source>
        <dbReference type="ARBA" id="ARBA00022723"/>
    </source>
</evidence>
<dbReference type="InterPro" id="IPR002397">
    <property type="entry name" value="Cyt_P450_B"/>
</dbReference>
<dbReference type="Proteomes" id="UP000094795">
    <property type="component" value="Unassembled WGS sequence"/>
</dbReference>
<comment type="similarity">
    <text evidence="2 9">Belongs to the cytochrome P450 family.</text>
</comment>
<dbReference type="GO" id="GO:0020037">
    <property type="term" value="F:heme binding"/>
    <property type="evidence" value="ECO:0007669"/>
    <property type="project" value="InterPro"/>
</dbReference>
<evidence type="ECO:0000256" key="9">
    <source>
        <dbReference type="RuleBase" id="RU000461"/>
    </source>
</evidence>
<evidence type="ECO:0000256" key="6">
    <source>
        <dbReference type="ARBA" id="ARBA00023004"/>
    </source>
</evidence>
<name>A0A1C1YTR8_9HYPH</name>
<dbReference type="STRING" id="1480615.AWJ14_17600"/>
<sequence>MTRHALSVSQSPRDPAFVQDPYPFYAEMHRASPVFFWEDYGMWCVAGYDQVNALLRDRRLGRENRWGAPLNPVEGRGHLADFDRIESGSLLEREPPAHTRLRTLVNRAFVSRSVERLRPRIAALATELAAALPRDQAFDLLPGFATPIPLTVICELLGVPVARGHDLLAWSHAMCEMYVPHRSRETEERANKASADFGAFLMAHIEEHRHTGADDLLSALIAVRDAGEKLSDAELISTCVLLLNAGHEATVHQTGNAVKTVLDQGGDPRRFFATSEQAADTVEEALRFDAPLHMFTRYAYNPFDLGPVTLRPGEQVALLLGAANRDPSAFEDPHAFRPGRADQKNVSFGAGLHFCIGAPLARLEMQQSLTVLFDTFPALEIEAPPRYRNSYHFHGLESLMVRAG</sequence>
<keyword evidence="11" id="KW-1185">Reference proteome</keyword>
<evidence type="ECO:0000256" key="5">
    <source>
        <dbReference type="ARBA" id="ARBA00023002"/>
    </source>
</evidence>
<evidence type="ECO:0000313" key="10">
    <source>
        <dbReference type="EMBL" id="OCW56740.1"/>
    </source>
</evidence>
<keyword evidence="6 9" id="KW-0408">Iron</keyword>
<gene>
    <name evidence="10" type="ORF">AWJ14_17600</name>
</gene>
<keyword evidence="5 9" id="KW-0560">Oxidoreductase</keyword>
<dbReference type="SUPFAM" id="SSF48264">
    <property type="entry name" value="Cytochrome P450"/>
    <property type="match status" value="1"/>
</dbReference>
<dbReference type="FunFam" id="1.10.630.10:FF:000018">
    <property type="entry name" value="Cytochrome P450 monooxygenase"/>
    <property type="match status" value="1"/>
</dbReference>
<protein>
    <submittedName>
        <fullName evidence="10">Cytochrome</fullName>
    </submittedName>
</protein>
<dbReference type="Gene3D" id="1.10.630.10">
    <property type="entry name" value="Cytochrome P450"/>
    <property type="match status" value="1"/>
</dbReference>
<keyword evidence="4 9" id="KW-0479">Metal-binding</keyword>
<organism evidence="10 11">
    <name type="scientific">Hoeflea olei</name>
    <dbReference type="NCBI Taxonomy" id="1480615"/>
    <lineage>
        <taxon>Bacteria</taxon>
        <taxon>Pseudomonadati</taxon>
        <taxon>Pseudomonadota</taxon>
        <taxon>Alphaproteobacteria</taxon>
        <taxon>Hyphomicrobiales</taxon>
        <taxon>Rhizobiaceae</taxon>
        <taxon>Hoeflea</taxon>
    </lineage>
</organism>
<dbReference type="PROSITE" id="PS00086">
    <property type="entry name" value="CYTOCHROME_P450"/>
    <property type="match status" value="1"/>
</dbReference>
<evidence type="ECO:0000256" key="8">
    <source>
        <dbReference type="ARBA" id="ARBA00043906"/>
    </source>
</evidence>
<proteinExistence type="inferred from homology"/>
<dbReference type="AlphaFoldDB" id="A0A1C1YTR8"/>
<comment type="function">
    <text evidence="8">Cytochromes P450 are a group of heme-thiolate monooxygenases. They oxidize a variety of structurally unrelated compounds, including steroids, fatty acids, and xenobiotics.</text>
</comment>
<dbReference type="GO" id="GO:0016705">
    <property type="term" value="F:oxidoreductase activity, acting on paired donors, with incorporation or reduction of molecular oxygen"/>
    <property type="evidence" value="ECO:0007669"/>
    <property type="project" value="InterPro"/>
</dbReference>
<dbReference type="InterPro" id="IPR001128">
    <property type="entry name" value="Cyt_P450"/>
</dbReference>
<dbReference type="RefSeq" id="WP_066181490.1">
    <property type="nucleotide sequence ID" value="NZ_LQZT01000034.1"/>
</dbReference>
<dbReference type="PRINTS" id="PR00359">
    <property type="entry name" value="BP450"/>
</dbReference>
<comment type="caution">
    <text evidence="10">The sequence shown here is derived from an EMBL/GenBank/DDBJ whole genome shotgun (WGS) entry which is preliminary data.</text>
</comment>
<dbReference type="OrthoDB" id="9801155at2"/>
<evidence type="ECO:0000256" key="2">
    <source>
        <dbReference type="ARBA" id="ARBA00010617"/>
    </source>
</evidence>